<comment type="caution">
    <text evidence="3">The sequence shown here is derived from an EMBL/GenBank/DDBJ whole genome shotgun (WGS) entry which is preliminary data.</text>
</comment>
<dbReference type="AlphaFoldDB" id="A0A7W5GAA5"/>
<organism evidence="3 4">
    <name type="scientific">Paenibacillus endophyticus</name>
    <dbReference type="NCBI Taxonomy" id="1294268"/>
    <lineage>
        <taxon>Bacteria</taxon>
        <taxon>Bacillati</taxon>
        <taxon>Bacillota</taxon>
        <taxon>Bacilli</taxon>
        <taxon>Bacillales</taxon>
        <taxon>Paenibacillaceae</taxon>
        <taxon>Paenibacillus</taxon>
    </lineage>
</organism>
<dbReference type="PROSITE" id="PS50937">
    <property type="entry name" value="HTH_MERR_2"/>
    <property type="match status" value="1"/>
</dbReference>
<dbReference type="GO" id="GO:0003700">
    <property type="term" value="F:DNA-binding transcription factor activity"/>
    <property type="evidence" value="ECO:0007669"/>
    <property type="project" value="InterPro"/>
</dbReference>
<dbReference type="InterPro" id="IPR009061">
    <property type="entry name" value="DNA-bd_dom_put_sf"/>
</dbReference>
<dbReference type="Gene3D" id="1.10.1660.10">
    <property type="match status" value="1"/>
</dbReference>
<dbReference type="CDD" id="cd01106">
    <property type="entry name" value="HTH_TipAL-Mta"/>
    <property type="match status" value="1"/>
</dbReference>
<name>A0A7W5GAA5_9BACL</name>
<evidence type="ECO:0000313" key="3">
    <source>
        <dbReference type="EMBL" id="MBB3152561.1"/>
    </source>
</evidence>
<dbReference type="RefSeq" id="WP_183562603.1">
    <property type="nucleotide sequence ID" value="NZ_CBCSLB010000005.1"/>
</dbReference>
<reference evidence="3 4" key="1">
    <citation type="submission" date="2020-08" db="EMBL/GenBank/DDBJ databases">
        <title>Genomic Encyclopedia of Type Strains, Phase III (KMG-III): the genomes of soil and plant-associated and newly described type strains.</title>
        <authorList>
            <person name="Whitman W."/>
        </authorList>
    </citation>
    <scope>NUCLEOTIDE SEQUENCE [LARGE SCALE GENOMIC DNA]</scope>
    <source>
        <strain evidence="3 4">CECT 8234</strain>
    </source>
</reference>
<dbReference type="Proteomes" id="UP000518605">
    <property type="component" value="Unassembled WGS sequence"/>
</dbReference>
<dbReference type="InterPro" id="IPR047057">
    <property type="entry name" value="MerR_fam"/>
</dbReference>
<evidence type="ECO:0000256" key="1">
    <source>
        <dbReference type="ARBA" id="ARBA00023125"/>
    </source>
</evidence>
<evidence type="ECO:0000259" key="2">
    <source>
        <dbReference type="PROSITE" id="PS50937"/>
    </source>
</evidence>
<dbReference type="PANTHER" id="PTHR30204">
    <property type="entry name" value="REDOX-CYCLING DRUG-SENSING TRANSCRIPTIONAL ACTIVATOR SOXR"/>
    <property type="match status" value="1"/>
</dbReference>
<feature type="domain" description="HTH merR-type" evidence="2">
    <location>
        <begin position="13"/>
        <end position="82"/>
    </location>
</feature>
<dbReference type="InterPro" id="IPR000551">
    <property type="entry name" value="MerR-type_HTH_dom"/>
</dbReference>
<sequence>MFKGDDEIENDGLYTIGAFAKLTAVTERTLRYYDRKGLLKPSFRNMHGHRFYTEKDLVVLQSIVTMKYLDYSLEEIAAHMREPELDLLSSLALQKDMLQKKKQHLERVLDTIGRMQQIAEGAGVIEKNLLLVFIHHIQYEENQKKVLSAQLPGAVVDALYMEHMLPDERLDIERKLTSFILELKEHCKSGKQPLDNDVLDTGKRLVALLEAFLSPALQSLNDEDIAQLELLSDPSAASEPTLFLSVFTAEEEAFLKLVFDHLEVLKTVKEGVRNEKKE</sequence>
<keyword evidence="4" id="KW-1185">Reference proteome</keyword>
<gene>
    <name evidence="3" type="ORF">FHS16_002611</name>
</gene>
<dbReference type="GO" id="GO:0003677">
    <property type="term" value="F:DNA binding"/>
    <property type="evidence" value="ECO:0007669"/>
    <property type="project" value="UniProtKB-KW"/>
</dbReference>
<dbReference type="SMART" id="SM00422">
    <property type="entry name" value="HTH_MERR"/>
    <property type="match status" value="1"/>
</dbReference>
<keyword evidence="1 3" id="KW-0238">DNA-binding</keyword>
<evidence type="ECO:0000313" key="4">
    <source>
        <dbReference type="Proteomes" id="UP000518605"/>
    </source>
</evidence>
<dbReference type="PANTHER" id="PTHR30204:SF96">
    <property type="entry name" value="CHROMOSOME-ANCHORING PROTEIN RACA"/>
    <property type="match status" value="1"/>
</dbReference>
<dbReference type="Pfam" id="PF13411">
    <property type="entry name" value="MerR_1"/>
    <property type="match status" value="1"/>
</dbReference>
<dbReference type="EMBL" id="JACHXW010000006">
    <property type="protein sequence ID" value="MBB3152561.1"/>
    <property type="molecule type" value="Genomic_DNA"/>
</dbReference>
<protein>
    <submittedName>
        <fullName evidence="3">DNA-binding transcriptional MerR regulator</fullName>
    </submittedName>
</protein>
<dbReference type="SUPFAM" id="SSF46955">
    <property type="entry name" value="Putative DNA-binding domain"/>
    <property type="match status" value="1"/>
</dbReference>
<proteinExistence type="predicted"/>
<accession>A0A7W5GAA5</accession>
<dbReference type="Gene3D" id="6.10.250.360">
    <property type="match status" value="1"/>
</dbReference>